<dbReference type="PANTHER" id="PTHR22744:SF17">
    <property type="entry name" value="BTB DOMAIN-CONTAINING PROTEIN"/>
    <property type="match status" value="1"/>
</dbReference>
<dbReference type="EMBL" id="LSRX01000763">
    <property type="protein sequence ID" value="OLP89386.1"/>
    <property type="molecule type" value="Genomic_DNA"/>
</dbReference>
<dbReference type="InterPro" id="IPR011333">
    <property type="entry name" value="SKP1/BTB/POZ_sf"/>
</dbReference>
<dbReference type="PROSITE" id="PS50097">
    <property type="entry name" value="BTB"/>
    <property type="match status" value="1"/>
</dbReference>
<protein>
    <recommendedName>
        <fullName evidence="1">BTB domain-containing protein</fullName>
    </recommendedName>
</protein>
<feature type="domain" description="BTB" evidence="1">
    <location>
        <begin position="90"/>
        <end position="158"/>
    </location>
</feature>
<proteinExistence type="predicted"/>
<gene>
    <name evidence="2" type="ORF">AK812_SmicGene29167</name>
</gene>
<reference evidence="2 3" key="1">
    <citation type="submission" date="2016-02" db="EMBL/GenBank/DDBJ databases">
        <title>Genome analysis of coral dinoflagellate symbionts highlights evolutionary adaptations to a symbiotic lifestyle.</title>
        <authorList>
            <person name="Aranda M."/>
            <person name="Li Y."/>
            <person name="Liew Y.J."/>
            <person name="Baumgarten S."/>
            <person name="Simakov O."/>
            <person name="Wilson M."/>
            <person name="Piel J."/>
            <person name="Ashoor H."/>
            <person name="Bougouffa S."/>
            <person name="Bajic V.B."/>
            <person name="Ryu T."/>
            <person name="Ravasi T."/>
            <person name="Bayer T."/>
            <person name="Micklem G."/>
            <person name="Kim H."/>
            <person name="Bhak J."/>
            <person name="Lajeunesse T.C."/>
            <person name="Voolstra C.R."/>
        </authorList>
    </citation>
    <scope>NUCLEOTIDE SEQUENCE [LARGE SCALE GENOMIC DNA]</scope>
    <source>
        <strain evidence="2 3">CCMP2467</strain>
    </source>
</reference>
<name>A0A1Q9D2K5_SYMMI</name>
<sequence length="290" mass="32658">MADKLIEEAEPRSCRRCLLGPGCHERHDRAAPNCVLSHGTAVSQFLCQTAEAARSTRETWDRPSAIKRKRLHSAAATQETESKKCCGEWNDLVIEFPTGERLQTPSMPLRMSSPVFDAMLTPGFRESKDKRIKVDVASFADFAAFCNMMRPGAWSASNVNEDNVEGLLSISDYYQVDFVKEACEARLLTMPLLPLPRLLQAQRYGLQKLFRHAVMHLAEKGKEAELRQLRISSPDAMLEVALQMRGLLRAKAKPQTPRRLPAYCKVTIGRRFNVPYLVTCYAVMAQDILS</sequence>
<keyword evidence="3" id="KW-1185">Reference proteome</keyword>
<evidence type="ECO:0000313" key="2">
    <source>
        <dbReference type="EMBL" id="OLP89386.1"/>
    </source>
</evidence>
<comment type="caution">
    <text evidence="2">The sequence shown here is derived from an EMBL/GenBank/DDBJ whole genome shotgun (WGS) entry which is preliminary data.</text>
</comment>
<dbReference type="Proteomes" id="UP000186817">
    <property type="component" value="Unassembled WGS sequence"/>
</dbReference>
<dbReference type="PANTHER" id="PTHR22744">
    <property type="entry name" value="HELIX LOOP HELIX PROTEIN 21-RELATED"/>
    <property type="match status" value="1"/>
</dbReference>
<dbReference type="InterPro" id="IPR000210">
    <property type="entry name" value="BTB/POZ_dom"/>
</dbReference>
<accession>A0A1Q9D2K5</accession>
<dbReference type="Gene3D" id="3.30.710.10">
    <property type="entry name" value="Potassium Channel Kv1.1, Chain A"/>
    <property type="match status" value="1"/>
</dbReference>
<dbReference type="AlphaFoldDB" id="A0A1Q9D2K5"/>
<evidence type="ECO:0000259" key="1">
    <source>
        <dbReference type="PROSITE" id="PS50097"/>
    </source>
</evidence>
<dbReference type="OrthoDB" id="5275938at2759"/>
<dbReference type="Pfam" id="PF00651">
    <property type="entry name" value="BTB"/>
    <property type="match status" value="1"/>
</dbReference>
<organism evidence="2 3">
    <name type="scientific">Symbiodinium microadriaticum</name>
    <name type="common">Dinoflagellate</name>
    <name type="synonym">Zooxanthella microadriatica</name>
    <dbReference type="NCBI Taxonomy" id="2951"/>
    <lineage>
        <taxon>Eukaryota</taxon>
        <taxon>Sar</taxon>
        <taxon>Alveolata</taxon>
        <taxon>Dinophyceae</taxon>
        <taxon>Suessiales</taxon>
        <taxon>Symbiodiniaceae</taxon>
        <taxon>Symbiodinium</taxon>
    </lineage>
</organism>
<dbReference type="SUPFAM" id="SSF54695">
    <property type="entry name" value="POZ domain"/>
    <property type="match status" value="1"/>
</dbReference>
<dbReference type="SMART" id="SM00225">
    <property type="entry name" value="BTB"/>
    <property type="match status" value="1"/>
</dbReference>
<evidence type="ECO:0000313" key="3">
    <source>
        <dbReference type="Proteomes" id="UP000186817"/>
    </source>
</evidence>